<comment type="similarity">
    <text evidence="2 10">Belongs to the glycosyl hydrolase 10 (cellulase F) family.</text>
</comment>
<evidence type="ECO:0000313" key="12">
    <source>
        <dbReference type="EMBL" id="CAD0006906.1"/>
    </source>
</evidence>
<organism evidence="12 13">
    <name type="scientific">Flavobacterium salmonis</name>
    <dbReference type="NCBI Taxonomy" id="2654844"/>
    <lineage>
        <taxon>Bacteria</taxon>
        <taxon>Pseudomonadati</taxon>
        <taxon>Bacteroidota</taxon>
        <taxon>Flavobacteriia</taxon>
        <taxon>Flavobacteriales</taxon>
        <taxon>Flavobacteriaceae</taxon>
        <taxon>Flavobacterium</taxon>
    </lineage>
</organism>
<dbReference type="SUPFAM" id="SSF51445">
    <property type="entry name" value="(Trans)glycosidases"/>
    <property type="match status" value="2"/>
</dbReference>
<evidence type="ECO:0000256" key="8">
    <source>
        <dbReference type="ARBA" id="ARBA00023326"/>
    </source>
</evidence>
<feature type="domain" description="GH10" evidence="11">
    <location>
        <begin position="1"/>
        <end position="292"/>
    </location>
</feature>
<dbReference type="GO" id="GO:0046559">
    <property type="term" value="F:alpha-glucuronidase activity"/>
    <property type="evidence" value="ECO:0007669"/>
    <property type="project" value="InterPro"/>
</dbReference>
<dbReference type="InterPro" id="IPR031158">
    <property type="entry name" value="GH10_AS"/>
</dbReference>
<evidence type="ECO:0000256" key="3">
    <source>
        <dbReference type="ARBA" id="ARBA00022651"/>
    </source>
</evidence>
<evidence type="ECO:0000256" key="6">
    <source>
        <dbReference type="ARBA" id="ARBA00023277"/>
    </source>
</evidence>
<dbReference type="GO" id="GO:0031176">
    <property type="term" value="F:endo-1,4-beta-xylanase activity"/>
    <property type="evidence" value="ECO:0007669"/>
    <property type="project" value="UniProtKB-EC"/>
</dbReference>
<keyword evidence="4" id="KW-0732">Signal</keyword>
<keyword evidence="7 10" id="KW-0326">Glycosidase</keyword>
<comment type="catalytic activity">
    <reaction evidence="1 10">
        <text>Endohydrolysis of (1-&gt;4)-beta-D-xylosidic linkages in xylans.</text>
        <dbReference type="EC" id="3.2.1.8"/>
    </reaction>
</comment>
<dbReference type="InterPro" id="IPR001000">
    <property type="entry name" value="GH10_dom"/>
</dbReference>
<proteinExistence type="inferred from homology"/>
<evidence type="ECO:0000256" key="1">
    <source>
        <dbReference type="ARBA" id="ARBA00000681"/>
    </source>
</evidence>
<evidence type="ECO:0000256" key="10">
    <source>
        <dbReference type="RuleBase" id="RU361174"/>
    </source>
</evidence>
<keyword evidence="5 10" id="KW-0378">Hydrolase</keyword>
<dbReference type="PROSITE" id="PS51760">
    <property type="entry name" value="GH10_2"/>
    <property type="match status" value="1"/>
</dbReference>
<dbReference type="PRINTS" id="PR00134">
    <property type="entry name" value="GLHYDRLASE10"/>
</dbReference>
<protein>
    <recommendedName>
        <fullName evidence="10">Beta-xylanase</fullName>
        <ecNumber evidence="10">3.2.1.8</ecNumber>
    </recommendedName>
</protein>
<evidence type="ECO:0000256" key="5">
    <source>
        <dbReference type="ARBA" id="ARBA00022801"/>
    </source>
</evidence>
<evidence type="ECO:0000259" key="11">
    <source>
        <dbReference type="PROSITE" id="PS51760"/>
    </source>
</evidence>
<dbReference type="EC" id="3.2.1.8" evidence="10"/>
<dbReference type="InterPro" id="IPR044846">
    <property type="entry name" value="GH10"/>
</dbReference>
<dbReference type="Proteomes" id="UP000530060">
    <property type="component" value="Unassembled WGS sequence"/>
</dbReference>
<dbReference type="InterPro" id="IPR017853">
    <property type="entry name" value="GH"/>
</dbReference>
<feature type="active site" description="Nucleophile" evidence="9">
    <location>
        <position position="217"/>
    </location>
</feature>
<dbReference type="EMBL" id="CAIJDP010000079">
    <property type="protein sequence ID" value="CAD0006906.1"/>
    <property type="molecule type" value="Genomic_DNA"/>
</dbReference>
<evidence type="ECO:0000256" key="2">
    <source>
        <dbReference type="ARBA" id="ARBA00007495"/>
    </source>
</evidence>
<keyword evidence="3" id="KW-0858">Xylan degradation</keyword>
<dbReference type="Pfam" id="PF07488">
    <property type="entry name" value="Glyco_hydro_67M"/>
    <property type="match status" value="1"/>
</dbReference>
<evidence type="ECO:0000256" key="9">
    <source>
        <dbReference type="PROSITE-ProRule" id="PRU10061"/>
    </source>
</evidence>
<keyword evidence="6 10" id="KW-0119">Carbohydrate metabolism</keyword>
<dbReference type="SMART" id="SM00633">
    <property type="entry name" value="Glyco_10"/>
    <property type="match status" value="1"/>
</dbReference>
<dbReference type="AlphaFoldDB" id="A0A6V6Z5Q1"/>
<dbReference type="PANTHER" id="PTHR31490:SF88">
    <property type="entry name" value="BETA-XYLANASE"/>
    <property type="match status" value="1"/>
</dbReference>
<evidence type="ECO:0000256" key="4">
    <source>
        <dbReference type="ARBA" id="ARBA00022729"/>
    </source>
</evidence>
<keyword evidence="13" id="KW-1185">Reference proteome</keyword>
<dbReference type="Gene3D" id="3.20.20.80">
    <property type="entry name" value="Glycosidases"/>
    <property type="match status" value="1"/>
</dbReference>
<comment type="caution">
    <text evidence="12">The sequence shown here is derived from an EMBL/GenBank/DDBJ whole genome shotgun (WGS) entry which is preliminary data.</text>
</comment>
<dbReference type="GO" id="GO:0045493">
    <property type="term" value="P:xylan catabolic process"/>
    <property type="evidence" value="ECO:0007669"/>
    <property type="project" value="UniProtKB-KW"/>
</dbReference>
<evidence type="ECO:0000256" key="7">
    <source>
        <dbReference type="ARBA" id="ARBA00023295"/>
    </source>
</evidence>
<dbReference type="PROSITE" id="PS00591">
    <property type="entry name" value="GH10_1"/>
    <property type="match status" value="1"/>
</dbReference>
<gene>
    <name evidence="12" type="ORF">FLAT13_03567</name>
</gene>
<keyword evidence="8 10" id="KW-0624">Polysaccharide degradation</keyword>
<dbReference type="Pfam" id="PF00331">
    <property type="entry name" value="Glyco_hydro_10"/>
    <property type="match status" value="1"/>
</dbReference>
<dbReference type="InterPro" id="IPR011100">
    <property type="entry name" value="Glyco_hydro_67_cat"/>
</dbReference>
<evidence type="ECO:0000313" key="13">
    <source>
        <dbReference type="Proteomes" id="UP000530060"/>
    </source>
</evidence>
<name>A0A6V6Z5Q1_9FLAO</name>
<dbReference type="PANTHER" id="PTHR31490">
    <property type="entry name" value="GLYCOSYL HYDROLASE"/>
    <property type="match status" value="1"/>
</dbReference>
<sequence>MTNVNANALILTPQYLEKVQALANVFRPYGIKVYLTARFSAPIEIGGLKTADSSTGATGPVTIEKTDAEKTQLIDAAMTDWISKMMTHFKNDVHAWDLVNEPVKEDGSLRDGVVTDMANDEFYWGKYLGKDYAVKAFKLARQYGNSTDKLFINDYNLESRLDKCDGLINYVKYIENQGATVDVIGTQMHISLTTDKAKIDQMFQKLAASGKLIKISELDIRLGTKSPTAVQLADQAAMYQYVIDSYKKYIPAAQQYGITIWGVSDNEKNMNIGYQMNLQTYGIPAIYVNMPIKE</sequence>
<dbReference type="GO" id="GO:0005576">
    <property type="term" value="C:extracellular region"/>
    <property type="evidence" value="ECO:0007669"/>
    <property type="project" value="InterPro"/>
</dbReference>
<accession>A0A6V6Z5Q1</accession>
<reference evidence="12 13" key="1">
    <citation type="submission" date="2020-06" db="EMBL/GenBank/DDBJ databases">
        <authorList>
            <person name="Criscuolo A."/>
        </authorList>
    </citation>
    <scope>NUCLEOTIDE SEQUENCE [LARGE SCALE GENOMIC DNA]</scope>
    <source>
        <strain evidence="13">CIP 111411</strain>
    </source>
</reference>